<keyword evidence="3" id="KW-1185">Reference proteome</keyword>
<dbReference type="Proteomes" id="UP000664545">
    <property type="component" value="Unassembled WGS sequence"/>
</dbReference>
<organism evidence="2 3">
    <name type="scientific">Clostridium aminobutyricum</name>
    <dbReference type="NCBI Taxonomy" id="33953"/>
    <lineage>
        <taxon>Bacteria</taxon>
        <taxon>Bacillati</taxon>
        <taxon>Bacillota</taxon>
        <taxon>Clostridia</taxon>
        <taxon>Eubacteriales</taxon>
        <taxon>Clostridiaceae</taxon>
        <taxon>Clostridium</taxon>
    </lineage>
</organism>
<sequence>MKVYSLVGKSGTGKSYQAMNLCGKMEIPAIIDDGLFIYESRILAGQSAKREATKIGAIKTALFTDESHRAEVAAKIKETDPEKILLLGTSTGMVNRISERLELPEIEERIFIEEITTEDQRTAARKQRVELGKHVIPAPIGQLKTDFSGYFLHPLRRIRNFGFNKETQTDRSVVRPTYSYLGEFFISNKVVTDIVQYLGGTNEAVDSVLSVLTKSTKKGLELTVLVNLNYGSKIIEEAKALQTEIAERVEYITAFNVCSVNVEIRGLV</sequence>
<gene>
    <name evidence="2" type="ORF">JYB65_13145</name>
</gene>
<evidence type="ECO:0000256" key="1">
    <source>
        <dbReference type="ARBA" id="ARBA00005721"/>
    </source>
</evidence>
<dbReference type="InterPro" id="IPR027417">
    <property type="entry name" value="P-loop_NTPase"/>
</dbReference>
<comment type="caution">
    <text evidence="2">The sequence shown here is derived from an EMBL/GenBank/DDBJ whole genome shotgun (WGS) entry which is preliminary data.</text>
</comment>
<evidence type="ECO:0000313" key="2">
    <source>
        <dbReference type="EMBL" id="MBN7774305.1"/>
    </source>
</evidence>
<comment type="similarity">
    <text evidence="1">Belongs to the asp23 family.</text>
</comment>
<dbReference type="Pfam" id="PF03780">
    <property type="entry name" value="Asp23"/>
    <property type="match status" value="1"/>
</dbReference>
<reference evidence="2" key="1">
    <citation type="submission" date="2021-02" db="EMBL/GenBank/DDBJ databases">
        <title>Abyssanaerobacter marinus gen.nov., sp., nov, anaerobic bacterium isolated from the Onnuri vent field of Indian Ocean and suggestion of Mogibacteriaceae fam. nov., and proposal of reclassification of ambiguous this family's genus member.</title>
        <authorList>
            <person name="Kim Y.J."/>
            <person name="Yang J.-A."/>
        </authorList>
    </citation>
    <scope>NUCLEOTIDE SEQUENCE</scope>
    <source>
        <strain evidence="2">DSM 2634</strain>
    </source>
</reference>
<dbReference type="EMBL" id="JAFJZZ010000008">
    <property type="protein sequence ID" value="MBN7774305.1"/>
    <property type="molecule type" value="Genomic_DNA"/>
</dbReference>
<dbReference type="InterPro" id="IPR005531">
    <property type="entry name" value="Asp23"/>
</dbReference>
<evidence type="ECO:0000313" key="3">
    <source>
        <dbReference type="Proteomes" id="UP000664545"/>
    </source>
</evidence>
<dbReference type="AlphaFoldDB" id="A0A939DAV5"/>
<dbReference type="SUPFAM" id="SSF52540">
    <property type="entry name" value="P-loop containing nucleoside triphosphate hydrolases"/>
    <property type="match status" value="1"/>
</dbReference>
<protein>
    <submittedName>
        <fullName evidence="2">Asp23/Gls24 family envelope stress response protein</fullName>
    </submittedName>
</protein>
<proteinExistence type="inferred from homology"/>
<name>A0A939DAV5_CLOAM</name>
<accession>A0A939DAV5</accession>
<dbReference type="RefSeq" id="WP_206583147.1">
    <property type="nucleotide sequence ID" value="NZ_JAFJZZ010000008.1"/>
</dbReference>